<sequence length="466" mass="53131">MEDTKTLHIAMFPWLAMGHLIPFFRLSELLAQKGHRISFISTPRNISCLPKIRSNLSTLINLVSLPLPSRPDLPSDAESTMDVNNLQQQPLKHAFDQLRPALVDFLESSTPDWIIYDYASHWLPQLAGELGISRAYFSLFTAACLAFIGPRSDLAKDERSTPEDFTVAPKWVPFESNIYYRLHETTKFIERIDEDKSGPSDLVRFAISVEQSDIVMIRSCEEFEQDWFDLLRKLLEKPVIPVGFLPPVTESDVGEDDSNWVGIKQWLDKQRSNSVVYVAFGTEPVLSRDELTELALGLEKSELPFFWVLRNSPRSTQSTLEELPNGFTERVKGRGLVYNGWAPQVKVLSHDSVGGFLTHCGWNSVVEGLSFGRVLVLFPVTNDQGPNARLLEGKKLGVEIRRNERDGSFRSEWVAESLRLAMVDDPDKLLNRKTKEMMRCIQDKDRNEGYLGRLARYLEVERRQVG</sequence>
<evidence type="ECO:0000256" key="2">
    <source>
        <dbReference type="ARBA" id="ARBA00022676"/>
    </source>
</evidence>
<keyword evidence="3" id="KW-0808">Transferase</keyword>
<dbReference type="SUPFAM" id="SSF53756">
    <property type="entry name" value="UDP-Glycosyltransferase/glycogen phosphorylase"/>
    <property type="match status" value="1"/>
</dbReference>
<dbReference type="CDD" id="cd03784">
    <property type="entry name" value="GT1_Gtf-like"/>
    <property type="match status" value="1"/>
</dbReference>
<comment type="caution">
    <text evidence="4">The sequence shown here is derived from an EMBL/GenBank/DDBJ whole genome shotgun (WGS) entry which is preliminary data.</text>
</comment>
<evidence type="ECO:0000256" key="3">
    <source>
        <dbReference type="ARBA" id="ARBA00022679"/>
    </source>
</evidence>
<keyword evidence="2" id="KW-0328">Glycosyltransferase</keyword>
<evidence type="ECO:0000313" key="4">
    <source>
        <dbReference type="EMBL" id="GKV52397.1"/>
    </source>
</evidence>
<dbReference type="AlphaFoldDB" id="A0AAV5MS78"/>
<evidence type="ECO:0000256" key="1">
    <source>
        <dbReference type="ARBA" id="ARBA00009995"/>
    </source>
</evidence>
<dbReference type="InterPro" id="IPR050481">
    <property type="entry name" value="UDP-glycosyltransf_plant"/>
</dbReference>
<dbReference type="Gene3D" id="3.40.50.2000">
    <property type="entry name" value="Glycogen Phosphorylase B"/>
    <property type="match status" value="2"/>
</dbReference>
<reference evidence="4 5" key="1">
    <citation type="journal article" date="2021" name="Commun. Biol.">
        <title>The genome of Shorea leprosula (Dipterocarpaceae) highlights the ecological relevance of drought in aseasonal tropical rainforests.</title>
        <authorList>
            <person name="Ng K.K.S."/>
            <person name="Kobayashi M.J."/>
            <person name="Fawcett J.A."/>
            <person name="Hatakeyama M."/>
            <person name="Paape T."/>
            <person name="Ng C.H."/>
            <person name="Ang C.C."/>
            <person name="Tnah L.H."/>
            <person name="Lee C.T."/>
            <person name="Nishiyama T."/>
            <person name="Sese J."/>
            <person name="O'Brien M.J."/>
            <person name="Copetti D."/>
            <person name="Mohd Noor M.I."/>
            <person name="Ong R.C."/>
            <person name="Putra M."/>
            <person name="Sireger I.Z."/>
            <person name="Indrioko S."/>
            <person name="Kosugi Y."/>
            <person name="Izuno A."/>
            <person name="Isagi Y."/>
            <person name="Lee S.L."/>
            <person name="Shimizu K.K."/>
        </authorList>
    </citation>
    <scope>NUCLEOTIDE SEQUENCE [LARGE SCALE GENOMIC DNA]</scope>
    <source>
        <strain evidence="4">214</strain>
    </source>
</reference>
<dbReference type="InterPro" id="IPR002213">
    <property type="entry name" value="UDP_glucos_trans"/>
</dbReference>
<proteinExistence type="inferred from homology"/>
<dbReference type="EMBL" id="BPVZ01000695">
    <property type="protein sequence ID" value="GKV52397.1"/>
    <property type="molecule type" value="Genomic_DNA"/>
</dbReference>
<gene>
    <name evidence="4" type="ORF">SLEP1_g58982</name>
</gene>
<dbReference type="PANTHER" id="PTHR48049:SF138">
    <property type="entry name" value="UDP-GLYCOSYLTRANSFERASE 91C1"/>
    <property type="match status" value="1"/>
</dbReference>
<organism evidence="4 5">
    <name type="scientific">Rubroshorea leprosula</name>
    <dbReference type="NCBI Taxonomy" id="152421"/>
    <lineage>
        <taxon>Eukaryota</taxon>
        <taxon>Viridiplantae</taxon>
        <taxon>Streptophyta</taxon>
        <taxon>Embryophyta</taxon>
        <taxon>Tracheophyta</taxon>
        <taxon>Spermatophyta</taxon>
        <taxon>Magnoliopsida</taxon>
        <taxon>eudicotyledons</taxon>
        <taxon>Gunneridae</taxon>
        <taxon>Pentapetalae</taxon>
        <taxon>rosids</taxon>
        <taxon>malvids</taxon>
        <taxon>Malvales</taxon>
        <taxon>Dipterocarpaceae</taxon>
        <taxon>Rubroshorea</taxon>
    </lineage>
</organism>
<dbReference type="GO" id="GO:0035251">
    <property type="term" value="F:UDP-glucosyltransferase activity"/>
    <property type="evidence" value="ECO:0007669"/>
    <property type="project" value="InterPro"/>
</dbReference>
<accession>A0AAV5MS78</accession>
<dbReference type="FunFam" id="3.40.50.2000:FF:000037">
    <property type="entry name" value="Glycosyltransferase"/>
    <property type="match status" value="1"/>
</dbReference>
<dbReference type="FunFam" id="3.40.50.2000:FF:000088">
    <property type="entry name" value="Glycosyltransferase"/>
    <property type="match status" value="1"/>
</dbReference>
<dbReference type="PANTHER" id="PTHR48049">
    <property type="entry name" value="GLYCOSYLTRANSFERASE"/>
    <property type="match status" value="1"/>
</dbReference>
<dbReference type="Proteomes" id="UP001054252">
    <property type="component" value="Unassembled WGS sequence"/>
</dbReference>
<protein>
    <submittedName>
        <fullName evidence="4">Uncharacterized protein</fullName>
    </submittedName>
</protein>
<dbReference type="Pfam" id="PF00201">
    <property type="entry name" value="UDPGT"/>
    <property type="match status" value="1"/>
</dbReference>
<name>A0AAV5MS78_9ROSI</name>
<comment type="similarity">
    <text evidence="1">Belongs to the UDP-glycosyltransferase family.</text>
</comment>
<evidence type="ECO:0000313" key="5">
    <source>
        <dbReference type="Proteomes" id="UP001054252"/>
    </source>
</evidence>
<keyword evidence="5" id="KW-1185">Reference proteome</keyword>